<evidence type="ECO:0000313" key="2">
    <source>
        <dbReference type="EMBL" id="GKT28592.1"/>
    </source>
</evidence>
<protein>
    <submittedName>
        <fullName evidence="2">Uncharacterized protein</fullName>
    </submittedName>
</protein>
<feature type="transmembrane region" description="Helical" evidence="1">
    <location>
        <begin position="131"/>
        <end position="159"/>
    </location>
</feature>
<reference evidence="2" key="1">
    <citation type="submission" date="2022-03" db="EMBL/GenBank/DDBJ databases">
        <title>Draft genome sequence of Aduncisulcus paluster, a free-living microaerophilic Fornicata.</title>
        <authorList>
            <person name="Yuyama I."/>
            <person name="Kume K."/>
            <person name="Tamura T."/>
            <person name="Inagaki Y."/>
            <person name="Hashimoto T."/>
        </authorList>
    </citation>
    <scope>NUCLEOTIDE SEQUENCE</scope>
    <source>
        <strain evidence="2">NY0171</strain>
    </source>
</reference>
<sequence>LTGEPSGKPVLGVSKSEAVWMYFLTHDTTLHFFYYDGYMAGALANAIRTTHSPGLNSLPGRTFVNFDDVYAERVNIHSGNLLGVSHCRVKHFTEHFSTLLGVNFRMLRASSTGFPLMFSATKRTFLGEMRIYFAIALASIAQHLLAFGLAFLICSVAVVGTGGRKFAQLVSYHVF</sequence>
<dbReference type="EMBL" id="BQXS01000373">
    <property type="protein sequence ID" value="GKT28592.1"/>
    <property type="molecule type" value="Genomic_DNA"/>
</dbReference>
<gene>
    <name evidence="2" type="ORF">ADUPG1_000746</name>
</gene>
<dbReference type="Proteomes" id="UP001057375">
    <property type="component" value="Unassembled WGS sequence"/>
</dbReference>
<name>A0ABQ5K7S1_9EUKA</name>
<accession>A0ABQ5K7S1</accession>
<feature type="non-terminal residue" evidence="2">
    <location>
        <position position="175"/>
    </location>
</feature>
<keyword evidence="1" id="KW-0812">Transmembrane</keyword>
<keyword evidence="1" id="KW-1133">Transmembrane helix</keyword>
<keyword evidence="1" id="KW-0472">Membrane</keyword>
<comment type="caution">
    <text evidence="2">The sequence shown here is derived from an EMBL/GenBank/DDBJ whole genome shotgun (WGS) entry which is preliminary data.</text>
</comment>
<proteinExistence type="predicted"/>
<evidence type="ECO:0000313" key="3">
    <source>
        <dbReference type="Proteomes" id="UP001057375"/>
    </source>
</evidence>
<evidence type="ECO:0000256" key="1">
    <source>
        <dbReference type="SAM" id="Phobius"/>
    </source>
</evidence>
<organism evidence="2 3">
    <name type="scientific">Aduncisulcus paluster</name>
    <dbReference type="NCBI Taxonomy" id="2918883"/>
    <lineage>
        <taxon>Eukaryota</taxon>
        <taxon>Metamonada</taxon>
        <taxon>Carpediemonas-like organisms</taxon>
        <taxon>Aduncisulcus</taxon>
    </lineage>
</organism>
<keyword evidence="3" id="KW-1185">Reference proteome</keyword>
<feature type="non-terminal residue" evidence="2">
    <location>
        <position position="1"/>
    </location>
</feature>